<dbReference type="PANTHER" id="PTHR42693:SF46">
    <property type="entry name" value="PUTATIVE (AFU_ORTHOLOGUE AFUA_5G12940)-RELATED"/>
    <property type="match status" value="1"/>
</dbReference>
<organism evidence="11 12">
    <name type="scientific">Thyridium curvatum</name>
    <dbReference type="NCBI Taxonomy" id="1093900"/>
    <lineage>
        <taxon>Eukaryota</taxon>
        <taxon>Fungi</taxon>
        <taxon>Dikarya</taxon>
        <taxon>Ascomycota</taxon>
        <taxon>Pezizomycotina</taxon>
        <taxon>Sordariomycetes</taxon>
        <taxon>Sordariomycetidae</taxon>
        <taxon>Thyridiales</taxon>
        <taxon>Thyridiaceae</taxon>
        <taxon>Thyridium</taxon>
    </lineage>
</organism>
<dbReference type="InterPro" id="IPR000917">
    <property type="entry name" value="Sulfatase_N"/>
</dbReference>
<feature type="transmembrane region" description="Helical" evidence="9">
    <location>
        <begin position="994"/>
        <end position="1017"/>
    </location>
</feature>
<evidence type="ECO:0000256" key="5">
    <source>
        <dbReference type="ARBA" id="ARBA00022490"/>
    </source>
</evidence>
<evidence type="ECO:0000256" key="1">
    <source>
        <dbReference type="ARBA" id="ARBA00001913"/>
    </source>
</evidence>
<dbReference type="PROSITE" id="PS50850">
    <property type="entry name" value="MFS"/>
    <property type="match status" value="1"/>
</dbReference>
<dbReference type="Gene3D" id="1.20.1720.10">
    <property type="entry name" value="Multidrug resistance protein D"/>
    <property type="match status" value="1"/>
</dbReference>
<dbReference type="GO" id="GO:0016020">
    <property type="term" value="C:membrane"/>
    <property type="evidence" value="ECO:0007669"/>
    <property type="project" value="UniProtKB-SubCell"/>
</dbReference>
<feature type="transmembrane region" description="Helical" evidence="9">
    <location>
        <begin position="759"/>
        <end position="779"/>
    </location>
</feature>
<evidence type="ECO:0000313" key="11">
    <source>
        <dbReference type="EMBL" id="TPX08120.1"/>
    </source>
</evidence>
<feature type="transmembrane region" description="Helical" evidence="9">
    <location>
        <begin position="641"/>
        <end position="658"/>
    </location>
</feature>
<evidence type="ECO:0000256" key="9">
    <source>
        <dbReference type="SAM" id="Phobius"/>
    </source>
</evidence>
<comment type="subcellular location">
    <subcellularLocation>
        <location evidence="3">Cytoplasm</location>
    </subcellularLocation>
    <subcellularLocation>
        <location evidence="2">Membrane</location>
        <topology evidence="2">Multi-pass membrane protein</topology>
    </subcellularLocation>
</comment>
<comment type="caution">
    <text evidence="11">The sequence shown here is derived from an EMBL/GenBank/DDBJ whole genome shotgun (WGS) entry which is preliminary data.</text>
</comment>
<keyword evidence="9" id="KW-0472">Membrane</keyword>
<comment type="cofactor">
    <cofactor evidence="1">
        <name>Ca(2+)</name>
        <dbReference type="ChEBI" id="CHEBI:29108"/>
    </cofactor>
</comment>
<dbReference type="PANTHER" id="PTHR42693">
    <property type="entry name" value="ARYLSULFATASE FAMILY MEMBER"/>
    <property type="match status" value="1"/>
</dbReference>
<dbReference type="FunFam" id="3.30.1120.10:FF:000005">
    <property type="entry name" value="Arylsulfatase A"/>
    <property type="match status" value="1"/>
</dbReference>
<reference evidence="11 12" key="1">
    <citation type="submission" date="2019-06" db="EMBL/GenBank/DDBJ databases">
        <title>Draft genome sequence of the filamentous fungus Phialemoniopsis curvata isolated from diesel fuel.</title>
        <authorList>
            <person name="Varaljay V.A."/>
            <person name="Lyon W.J."/>
            <person name="Crouch A.L."/>
            <person name="Drake C.E."/>
            <person name="Hollomon J.M."/>
            <person name="Nadeau L.J."/>
            <person name="Nunn H.S."/>
            <person name="Stevenson B.S."/>
            <person name="Bojanowski C.L."/>
            <person name="Crookes-Goodson W.J."/>
        </authorList>
    </citation>
    <scope>NUCLEOTIDE SEQUENCE [LARGE SCALE GENOMIC DNA]</scope>
    <source>
        <strain evidence="11 12">D216</strain>
    </source>
</reference>
<evidence type="ECO:0000256" key="8">
    <source>
        <dbReference type="ARBA" id="ARBA00022837"/>
    </source>
</evidence>
<dbReference type="InterPro" id="IPR017850">
    <property type="entry name" value="Alkaline_phosphatase_core_sf"/>
</dbReference>
<dbReference type="InterPro" id="IPR011701">
    <property type="entry name" value="MFS"/>
</dbReference>
<dbReference type="AlphaFoldDB" id="A0A507AV62"/>
<dbReference type="InterPro" id="IPR036259">
    <property type="entry name" value="MFS_trans_sf"/>
</dbReference>
<evidence type="ECO:0000256" key="4">
    <source>
        <dbReference type="ARBA" id="ARBA00008779"/>
    </source>
</evidence>
<accession>A0A507AV62</accession>
<dbReference type="OrthoDB" id="5086884at2759"/>
<keyword evidence="5" id="KW-0963">Cytoplasm</keyword>
<dbReference type="Gene3D" id="1.20.1250.20">
    <property type="entry name" value="MFS general substrate transporter like domains"/>
    <property type="match status" value="1"/>
</dbReference>
<keyword evidence="7" id="KW-0378">Hydrolase</keyword>
<dbReference type="Pfam" id="PF07690">
    <property type="entry name" value="MFS_1"/>
    <property type="match status" value="1"/>
</dbReference>
<comment type="similarity">
    <text evidence="4">Belongs to the sulfatase family.</text>
</comment>
<keyword evidence="6" id="KW-0479">Metal-binding</keyword>
<dbReference type="SUPFAM" id="SSF103473">
    <property type="entry name" value="MFS general substrate transporter"/>
    <property type="match status" value="1"/>
</dbReference>
<dbReference type="InParanoid" id="A0A507AV62"/>
<keyword evidence="9" id="KW-0812">Transmembrane</keyword>
<dbReference type="RefSeq" id="XP_030989831.1">
    <property type="nucleotide sequence ID" value="XM_031132778.1"/>
</dbReference>
<feature type="transmembrane region" description="Helical" evidence="9">
    <location>
        <begin position="691"/>
        <end position="716"/>
    </location>
</feature>
<dbReference type="PROSITE" id="PS00149">
    <property type="entry name" value="SULFATASE_2"/>
    <property type="match status" value="1"/>
</dbReference>
<dbReference type="InterPro" id="IPR050738">
    <property type="entry name" value="Sulfatase"/>
</dbReference>
<feature type="transmembrane region" description="Helical" evidence="9">
    <location>
        <begin position="954"/>
        <end position="973"/>
    </location>
</feature>
<keyword evidence="9" id="KW-1133">Transmembrane helix</keyword>
<feature type="transmembrane region" description="Helical" evidence="9">
    <location>
        <begin position="866"/>
        <end position="889"/>
    </location>
</feature>
<sequence length="1097" mass="121386">MSNKRPNFLIIVADDLGFSDVGCFGGEIRTPNVDKLAAKGHRFTDFHAAAACSPTRAMIMTGTDHHIAGLGNLIEWTMHNGQNTTKGGALETAPQRGMPGYEGYLNERVVALPEIMRDGGYHTIMSGKWHLGLTPERSPHQRGFKRSFAHLPACSNHYAFQPELNEEQPPRFLEATSIPLHMEDDHYVNKLPEGWYSSNGYGDIMLKYLKEWKEGEDKDAPFFAYFPFTAPHWPLQAPQEYIKNYRGVYDDGPDALRLRRLAQLKKMGLVPEDVNPHPVSAEDSPEWEDMTPEQRAKSARAMECFAGMVECIDANVGKVMDYLESVGELDNTFVCFMSDNGAEGAAYEAYPIVQTTVMDHLRQYYDNSLENLGNGNSFIWYGPRWAQASTAPSRLYKAFTTEGGIRVPFVVKYPKSFEPASGEAAKPITHRFATVMDLAPTVLDMAGLTHPAPTYKGREVVTMRGESMVPFLKGTKEGVHDKEFIQGWETCGRAAIRKGDWKAVWIPKPKGPERWQLYDLSTDKGEIEDLSEKEPERLKELLKLWDQYVLETGVVTLCPDQGRFVEAMEEQMTENGWMEYEYWHKGAQPGMENMQKFICKPPRFERTIKAIIVVGEFFISGFNIVLPGLGDALSIPADSRTWPASVFTLVTGAFLLPFARLADMYGGYLVFNAGLVWFLIWSVIASFSCDYVMLIFCRALQGLGPAAVGPATIMMLGRVYRPGPRKNLVFCLYGASAPLGFFFGIFVGGVASEYLSWKWYFWIGAMVLGLTVLTAIFSMPRDKKADLPTDLRMDWLGVVTTVPGLLLVVFAFTDGGHAPRGWATPYICVTFILGVAFLGLAVYVEGWVARQPLFSTALLRPKYMKLLVVTLFASYGIFGLYLFYASFYIELVMHAGPLQAAAWFTPMAAGGLIIATIGGFTLHLLPGRMLLLIAGAGHLVAMLLFAIIPENGSYWAYVMPAMIGATVGIDIIYNVTTIFITTSLPRDRQGEAGALINCIIALGISFFLGLADLAVASNEHLGTRGSFKVAFWFGVGLSGASLVAFAFIKIGSAKSELTHEERVNLETLGPGHVLSNGHDMVARHSASGQELSHDTGT</sequence>
<feature type="transmembrane region" description="Helical" evidence="9">
    <location>
        <begin position="728"/>
        <end position="747"/>
    </location>
</feature>
<dbReference type="GO" id="GO:0046872">
    <property type="term" value="F:metal ion binding"/>
    <property type="evidence" value="ECO:0007669"/>
    <property type="project" value="UniProtKB-KW"/>
</dbReference>
<dbReference type="SUPFAM" id="SSF53649">
    <property type="entry name" value="Alkaline phosphatase-like"/>
    <property type="match status" value="1"/>
</dbReference>
<gene>
    <name evidence="11" type="ORF">E0L32_010187</name>
</gene>
<dbReference type="EMBL" id="SKBQ01000080">
    <property type="protein sequence ID" value="TPX08120.1"/>
    <property type="molecule type" value="Genomic_DNA"/>
</dbReference>
<dbReference type="STRING" id="1093900.A0A507AV62"/>
<protein>
    <recommendedName>
        <fullName evidence="10">Major facilitator superfamily (MFS) profile domain-containing protein</fullName>
    </recommendedName>
</protein>
<dbReference type="InterPro" id="IPR024607">
    <property type="entry name" value="Sulfatase_CS"/>
</dbReference>
<feature type="transmembrane region" description="Helical" evidence="9">
    <location>
        <begin position="665"/>
        <end position="685"/>
    </location>
</feature>
<proteinExistence type="inferred from homology"/>
<name>A0A507AV62_9PEZI</name>
<dbReference type="Gene3D" id="3.40.720.10">
    <property type="entry name" value="Alkaline Phosphatase, subunit A"/>
    <property type="match status" value="1"/>
</dbReference>
<evidence type="ECO:0000256" key="6">
    <source>
        <dbReference type="ARBA" id="ARBA00022723"/>
    </source>
</evidence>
<dbReference type="Pfam" id="PF00884">
    <property type="entry name" value="Sulfatase"/>
    <property type="match status" value="1"/>
</dbReference>
<evidence type="ECO:0000259" key="10">
    <source>
        <dbReference type="PROSITE" id="PS50850"/>
    </source>
</evidence>
<evidence type="ECO:0000313" key="12">
    <source>
        <dbReference type="Proteomes" id="UP000319257"/>
    </source>
</evidence>
<dbReference type="GeneID" id="41977634"/>
<dbReference type="FunFam" id="3.40.720.10:FF:000044">
    <property type="entry name" value="Arylsulfatase"/>
    <property type="match status" value="1"/>
</dbReference>
<feature type="transmembrane region" description="Helical" evidence="9">
    <location>
        <begin position="1029"/>
        <end position="1048"/>
    </location>
</feature>
<feature type="domain" description="Major facilitator superfamily (MFS) profile" evidence="10">
    <location>
        <begin position="602"/>
        <end position="1053"/>
    </location>
</feature>
<keyword evidence="12" id="KW-1185">Reference proteome</keyword>
<keyword evidence="8" id="KW-0106">Calcium</keyword>
<dbReference type="GO" id="GO:0004065">
    <property type="term" value="F:arylsulfatase activity"/>
    <property type="evidence" value="ECO:0007669"/>
    <property type="project" value="TreeGrafter"/>
</dbReference>
<evidence type="ECO:0000256" key="3">
    <source>
        <dbReference type="ARBA" id="ARBA00004496"/>
    </source>
</evidence>
<dbReference type="GO" id="GO:0005737">
    <property type="term" value="C:cytoplasm"/>
    <property type="evidence" value="ECO:0007669"/>
    <property type="project" value="UniProtKB-SubCell"/>
</dbReference>
<dbReference type="Proteomes" id="UP000319257">
    <property type="component" value="Unassembled WGS sequence"/>
</dbReference>
<dbReference type="Gene3D" id="3.30.1120.10">
    <property type="match status" value="1"/>
</dbReference>
<dbReference type="GO" id="GO:0022857">
    <property type="term" value="F:transmembrane transporter activity"/>
    <property type="evidence" value="ECO:0007669"/>
    <property type="project" value="InterPro"/>
</dbReference>
<feature type="transmembrane region" description="Helical" evidence="9">
    <location>
        <begin position="824"/>
        <end position="845"/>
    </location>
</feature>
<dbReference type="InterPro" id="IPR020846">
    <property type="entry name" value="MFS_dom"/>
</dbReference>
<evidence type="ECO:0000256" key="7">
    <source>
        <dbReference type="ARBA" id="ARBA00022801"/>
    </source>
</evidence>
<dbReference type="CDD" id="cd16025">
    <property type="entry name" value="PAS_like"/>
    <property type="match status" value="1"/>
</dbReference>
<evidence type="ECO:0000256" key="2">
    <source>
        <dbReference type="ARBA" id="ARBA00004141"/>
    </source>
</evidence>
<feature type="transmembrane region" description="Helical" evidence="9">
    <location>
        <begin position="791"/>
        <end position="812"/>
    </location>
</feature>
<feature type="transmembrane region" description="Helical" evidence="9">
    <location>
        <begin position="901"/>
        <end position="922"/>
    </location>
</feature>
<feature type="transmembrane region" description="Helical" evidence="9">
    <location>
        <begin position="929"/>
        <end position="948"/>
    </location>
</feature>